<evidence type="ECO:0000259" key="3">
    <source>
        <dbReference type="Pfam" id="PF24883"/>
    </source>
</evidence>
<dbReference type="InterPro" id="IPR056884">
    <property type="entry name" value="NPHP3-like_N"/>
</dbReference>
<reference evidence="4 5" key="1">
    <citation type="journal article" date="2018" name="Front. Microbiol.">
        <title>Genomic and genetic insights into a cosmopolitan fungus, Paecilomyces variotii (Eurotiales).</title>
        <authorList>
            <person name="Urquhart A.S."/>
            <person name="Mondo S.J."/>
            <person name="Makela M.R."/>
            <person name="Hane J.K."/>
            <person name="Wiebenga A."/>
            <person name="He G."/>
            <person name="Mihaltcheva S."/>
            <person name="Pangilinan J."/>
            <person name="Lipzen A."/>
            <person name="Barry K."/>
            <person name="de Vries R.P."/>
            <person name="Grigoriev I.V."/>
            <person name="Idnurm A."/>
        </authorList>
    </citation>
    <scope>NUCLEOTIDE SEQUENCE [LARGE SCALE GENOMIC DNA]</scope>
    <source>
        <strain evidence="4 5">CBS 101075</strain>
    </source>
</reference>
<keyword evidence="1" id="KW-0677">Repeat</keyword>
<evidence type="ECO:0000313" key="5">
    <source>
        <dbReference type="Proteomes" id="UP000283841"/>
    </source>
</evidence>
<sequence>MKDAHWVIDKGVQKLRETINNTYRQKVLNWLSPIDHDSEQSDSFALRQENTGQWFLESDGFLKRLNGQSKTLLCQGIPGAGKTVMTAIIVHHLHQQFSKADNIGIAYVYGSVLRQSEQHLQAILSSLLKQLSQPLPELPECVTEVYEQFWTHHIYPSPEKLLQMLGTLMTSREKTFVIVDALDEMKASDGTCRQLLIALFRLQQSVPVSFIATSRHVADIASMFRRNRSDLIEIRALDDDVRSYIDGQMNKARPFVSEDQKLRSKVKETIVQAVDGMFLLATLHMDSLRDKVSKGDVRRALTILPTGSNAYYQVYHESSVRIQNQTDNLLARRALMWTVRTKRLLTIEGLQHALAITRETKKFDEDNMPEVDLIIEVCSGLVTFDEKSKVLRLVHFTAQEYFLRKWKDWFGNAHSEIAWVCASYLSLDLFRPGEDQEMPESQSSSFYDYASSYWQYHANLGLPDDVFSPQLPENPFIV</sequence>
<dbReference type="GeneID" id="39602932"/>
<dbReference type="PANTHER" id="PTHR10039:SF15">
    <property type="entry name" value="NACHT DOMAIN-CONTAINING PROTEIN"/>
    <property type="match status" value="1"/>
</dbReference>
<protein>
    <submittedName>
        <fullName evidence="4">Uncharacterized protein</fullName>
    </submittedName>
</protein>
<evidence type="ECO:0000256" key="1">
    <source>
        <dbReference type="ARBA" id="ARBA00022737"/>
    </source>
</evidence>
<gene>
    <name evidence="4" type="ORF">C8Q69DRAFT_527788</name>
</gene>
<dbReference type="Gene3D" id="3.40.50.300">
    <property type="entry name" value="P-loop containing nucleotide triphosphate hydrolases"/>
    <property type="match status" value="1"/>
</dbReference>
<dbReference type="InterPro" id="IPR027417">
    <property type="entry name" value="P-loop_NTPase"/>
</dbReference>
<dbReference type="SUPFAM" id="SSF52540">
    <property type="entry name" value="P-loop containing nucleoside triphosphate hydrolases"/>
    <property type="match status" value="1"/>
</dbReference>
<dbReference type="Proteomes" id="UP000283841">
    <property type="component" value="Unassembled WGS sequence"/>
</dbReference>
<dbReference type="RefSeq" id="XP_028485301.1">
    <property type="nucleotide sequence ID" value="XM_028633655.1"/>
</dbReference>
<comment type="caution">
    <text evidence="4">The sequence shown here is derived from an EMBL/GenBank/DDBJ whole genome shotgun (WGS) entry which is preliminary data.</text>
</comment>
<keyword evidence="5" id="KW-1185">Reference proteome</keyword>
<organism evidence="4 5">
    <name type="scientific">Byssochlamys spectabilis</name>
    <name type="common">Paecilomyces variotii</name>
    <dbReference type="NCBI Taxonomy" id="264951"/>
    <lineage>
        <taxon>Eukaryota</taxon>
        <taxon>Fungi</taxon>
        <taxon>Dikarya</taxon>
        <taxon>Ascomycota</taxon>
        <taxon>Pezizomycotina</taxon>
        <taxon>Eurotiomycetes</taxon>
        <taxon>Eurotiomycetidae</taxon>
        <taxon>Eurotiales</taxon>
        <taxon>Thermoascaceae</taxon>
        <taxon>Paecilomyces</taxon>
    </lineage>
</organism>
<dbReference type="PANTHER" id="PTHR10039">
    <property type="entry name" value="AMELOGENIN"/>
    <property type="match status" value="1"/>
</dbReference>
<name>A0A443HV00_BYSSP</name>
<feature type="domain" description="Nephrocystin 3-like N-terminal" evidence="3">
    <location>
        <begin position="50"/>
        <end position="215"/>
    </location>
</feature>
<dbReference type="InterPro" id="IPR054471">
    <property type="entry name" value="GPIID_WHD"/>
</dbReference>
<evidence type="ECO:0000259" key="2">
    <source>
        <dbReference type="Pfam" id="PF22939"/>
    </source>
</evidence>
<dbReference type="AlphaFoldDB" id="A0A443HV00"/>
<dbReference type="Pfam" id="PF24883">
    <property type="entry name" value="NPHP3_N"/>
    <property type="match status" value="1"/>
</dbReference>
<dbReference type="Pfam" id="PF22939">
    <property type="entry name" value="WHD_GPIID"/>
    <property type="match status" value="1"/>
</dbReference>
<evidence type="ECO:0000313" key="4">
    <source>
        <dbReference type="EMBL" id="RWQ95656.1"/>
    </source>
</evidence>
<dbReference type="STRING" id="264951.A0A443HV00"/>
<dbReference type="EMBL" id="RCNU01000005">
    <property type="protein sequence ID" value="RWQ95656.1"/>
    <property type="molecule type" value="Genomic_DNA"/>
</dbReference>
<dbReference type="VEuPathDB" id="FungiDB:C8Q69DRAFT_527788"/>
<feature type="domain" description="GPI inositol-deacylase winged helix" evidence="2">
    <location>
        <begin position="328"/>
        <end position="405"/>
    </location>
</feature>
<accession>A0A443HV00</accession>
<proteinExistence type="predicted"/>